<dbReference type="InterPro" id="IPR036670">
    <property type="entry name" value="SecA_X-link_sf"/>
</dbReference>
<evidence type="ECO:0000256" key="1">
    <source>
        <dbReference type="ARBA" id="ARBA00022475"/>
    </source>
</evidence>
<dbReference type="SUPFAM" id="SSF81767">
    <property type="entry name" value="Pre-protein crosslinking domain of SecA"/>
    <property type="match status" value="1"/>
</dbReference>
<dbReference type="InterPro" id="IPR014001">
    <property type="entry name" value="Helicase_ATP-bd"/>
</dbReference>
<dbReference type="GO" id="GO:0005524">
    <property type="term" value="F:ATP binding"/>
    <property type="evidence" value="ECO:0007669"/>
    <property type="project" value="InterPro"/>
</dbReference>
<keyword evidence="1" id="KW-0472">Membrane</keyword>
<dbReference type="SUPFAM" id="SSF52540">
    <property type="entry name" value="P-loop containing nucleoside triphosphate hydrolases"/>
    <property type="match status" value="1"/>
</dbReference>
<dbReference type="Pfam" id="PF07517">
    <property type="entry name" value="SecA_DEAD"/>
    <property type="match status" value="1"/>
</dbReference>
<name>A0A965LLX2_9PROT</name>
<dbReference type="InterPro" id="IPR011130">
    <property type="entry name" value="SecA_preprotein_X-link_dom"/>
</dbReference>
<dbReference type="InterPro" id="IPR011115">
    <property type="entry name" value="SecA_DEAD"/>
</dbReference>
<dbReference type="GO" id="GO:0031522">
    <property type="term" value="C:cell envelope Sec protein transport complex"/>
    <property type="evidence" value="ECO:0007669"/>
    <property type="project" value="TreeGrafter"/>
</dbReference>
<feature type="domain" description="SecA family profile" evidence="5">
    <location>
        <begin position="2"/>
        <end position="282"/>
    </location>
</feature>
<dbReference type="CDD" id="cd17928">
    <property type="entry name" value="DEXDc_SecA"/>
    <property type="match status" value="1"/>
</dbReference>
<keyword evidence="3" id="KW-0811">Translocation</keyword>
<dbReference type="GO" id="GO:0043952">
    <property type="term" value="P:protein transport by the Sec complex"/>
    <property type="evidence" value="ECO:0007669"/>
    <property type="project" value="TreeGrafter"/>
</dbReference>
<dbReference type="GO" id="GO:0006886">
    <property type="term" value="P:intracellular protein transport"/>
    <property type="evidence" value="ECO:0007669"/>
    <property type="project" value="InterPro"/>
</dbReference>
<dbReference type="InterPro" id="IPR027417">
    <property type="entry name" value="P-loop_NTPase"/>
</dbReference>
<organism evidence="6 7">
    <name type="scientific">Candidatus Fonsibacter lacus</name>
    <dbReference type="NCBI Taxonomy" id="2576439"/>
    <lineage>
        <taxon>Bacteria</taxon>
        <taxon>Pseudomonadati</taxon>
        <taxon>Pseudomonadota</taxon>
        <taxon>Alphaproteobacteria</taxon>
        <taxon>Candidatus Pelagibacterales</taxon>
        <taxon>Candidatus Pelagibacterales incertae sedis</taxon>
        <taxon>Candidatus Fonsibacter</taxon>
    </lineage>
</organism>
<dbReference type="GO" id="GO:0005829">
    <property type="term" value="C:cytosol"/>
    <property type="evidence" value="ECO:0007669"/>
    <property type="project" value="TreeGrafter"/>
</dbReference>
<dbReference type="SMART" id="SM00957">
    <property type="entry name" value="SecA_DEAD"/>
    <property type="match status" value="1"/>
</dbReference>
<evidence type="ECO:0000259" key="4">
    <source>
        <dbReference type="PROSITE" id="PS51192"/>
    </source>
</evidence>
<dbReference type="PANTHER" id="PTHR30612">
    <property type="entry name" value="SECA INNER MEMBRANE COMPONENT OF SEC PROTEIN SECRETION SYSTEM"/>
    <property type="match status" value="1"/>
</dbReference>
<sequence length="282" mass="31508">MVALLDKILRAGEGRQVKNLEKNADLVNSHEEVISGLDDHGLRAKTEEFKSRIAEGEDLDDILPEAFAVVREAAKRTLGQRHYDVQLMGGIALHRGNIAEMRTGEGKTLVSTLPAYLNALTGKGVHIVTVNDYLAERDSEWMGRVHRFLGLSVGVILAHMTPQERRVAYAADITYGTNNEFGFDYLRDNMAWSIDDCVQREHNFAIVDEVDSILIDEARTPLIISGPADRPTKWYSEFASIAKKLTAGDHYEVDEKKRTVGILEAGITEVERLLGIENLYET</sequence>
<dbReference type="GO" id="GO:0005886">
    <property type="term" value="C:plasma membrane"/>
    <property type="evidence" value="ECO:0007669"/>
    <property type="project" value="TreeGrafter"/>
</dbReference>
<dbReference type="Proteomes" id="UP000740727">
    <property type="component" value="Unassembled WGS sequence"/>
</dbReference>
<comment type="caution">
    <text evidence="6">The sequence shown here is derived from an EMBL/GenBank/DDBJ whole genome shotgun (WGS) entry which is preliminary data.</text>
</comment>
<feature type="non-terminal residue" evidence="6">
    <location>
        <position position="282"/>
    </location>
</feature>
<evidence type="ECO:0000256" key="3">
    <source>
        <dbReference type="ARBA" id="ARBA00023010"/>
    </source>
</evidence>
<dbReference type="PROSITE" id="PS51192">
    <property type="entry name" value="HELICASE_ATP_BIND_1"/>
    <property type="match status" value="1"/>
</dbReference>
<proteinExistence type="predicted"/>
<dbReference type="PANTHER" id="PTHR30612:SF0">
    <property type="entry name" value="CHLOROPLAST PROTEIN-TRANSPORTING ATPASE"/>
    <property type="match status" value="1"/>
</dbReference>
<evidence type="ECO:0000313" key="7">
    <source>
        <dbReference type="Proteomes" id="UP000740727"/>
    </source>
</evidence>
<keyword evidence="2" id="KW-0653">Protein transport</keyword>
<reference evidence="6" key="1">
    <citation type="submission" date="2018-10" db="EMBL/GenBank/DDBJ databases">
        <title>Iterative Subtractive Binning of Freshwater Chronoseries Metagenomes Recovers Nearly Complete Genomes from over Four Hundred Novel Species.</title>
        <authorList>
            <person name="Rodriguez-R L.M."/>
            <person name="Tsementzi D."/>
            <person name="Luo C."/>
            <person name="Konstantinidis K.T."/>
        </authorList>
    </citation>
    <scope>NUCLEOTIDE SEQUENCE</scope>
    <source>
        <strain evidence="6">WB5_2A_028</strain>
    </source>
</reference>
<dbReference type="Gene3D" id="3.40.50.300">
    <property type="entry name" value="P-loop containing nucleotide triphosphate hydrolases"/>
    <property type="match status" value="1"/>
</dbReference>
<evidence type="ECO:0000256" key="2">
    <source>
        <dbReference type="ARBA" id="ARBA00022927"/>
    </source>
</evidence>
<dbReference type="InterPro" id="IPR014018">
    <property type="entry name" value="SecA_motor_DEAD"/>
</dbReference>
<dbReference type="GO" id="GO:0017038">
    <property type="term" value="P:protein import"/>
    <property type="evidence" value="ECO:0007669"/>
    <property type="project" value="InterPro"/>
</dbReference>
<dbReference type="PROSITE" id="PS51196">
    <property type="entry name" value="SECA_MOTOR_DEAD"/>
    <property type="match status" value="1"/>
</dbReference>
<keyword evidence="2" id="KW-0813">Transport</keyword>
<dbReference type="EMBL" id="RFXN01000165">
    <property type="protein sequence ID" value="NBR94497.1"/>
    <property type="molecule type" value="Genomic_DNA"/>
</dbReference>
<dbReference type="InterPro" id="IPR000185">
    <property type="entry name" value="SecA"/>
</dbReference>
<dbReference type="SMART" id="SM00958">
    <property type="entry name" value="SecA_PP_bind"/>
    <property type="match status" value="1"/>
</dbReference>
<protein>
    <submittedName>
        <fullName evidence="6">Preprotein translocase subunit SecA</fullName>
    </submittedName>
</protein>
<keyword evidence="1" id="KW-1003">Cell membrane</keyword>
<dbReference type="GO" id="GO:0006605">
    <property type="term" value="P:protein targeting"/>
    <property type="evidence" value="ECO:0007669"/>
    <property type="project" value="InterPro"/>
</dbReference>
<feature type="domain" description="Helicase ATP-binding" evidence="4">
    <location>
        <begin position="88"/>
        <end position="233"/>
    </location>
</feature>
<accession>A0A965LLX2</accession>
<gene>
    <name evidence="6" type="primary">secA</name>
    <name evidence="6" type="ORF">EBT44_06715</name>
</gene>
<dbReference type="AlphaFoldDB" id="A0A965LLX2"/>
<evidence type="ECO:0000259" key="5">
    <source>
        <dbReference type="PROSITE" id="PS51196"/>
    </source>
</evidence>
<evidence type="ECO:0000313" key="6">
    <source>
        <dbReference type="EMBL" id="NBR94497.1"/>
    </source>
</evidence>
<dbReference type="PRINTS" id="PR00906">
    <property type="entry name" value="SECA"/>
</dbReference>